<evidence type="ECO:0000256" key="7">
    <source>
        <dbReference type="ARBA" id="ARBA00029799"/>
    </source>
</evidence>
<dbReference type="OrthoDB" id="9793595at2"/>
<dbReference type="InterPro" id="IPR000741">
    <property type="entry name" value="FBA_I"/>
</dbReference>
<comment type="caution">
    <text evidence="9">The sequence shown here is derived from an EMBL/GenBank/DDBJ whole genome shotgun (WGS) entry which is preliminary data.</text>
</comment>
<dbReference type="InterPro" id="IPR013785">
    <property type="entry name" value="Aldolase_TIM"/>
</dbReference>
<evidence type="ECO:0000256" key="2">
    <source>
        <dbReference type="ARBA" id="ARBA00004714"/>
    </source>
</evidence>
<dbReference type="RefSeq" id="WP_109675697.1">
    <property type="nucleotide sequence ID" value="NZ_CP086615.1"/>
</dbReference>
<dbReference type="GO" id="GO:0004332">
    <property type="term" value="F:fructose-bisphosphate aldolase activity"/>
    <property type="evidence" value="ECO:0007669"/>
    <property type="project" value="UniProtKB-EC"/>
</dbReference>
<comment type="pathway">
    <text evidence="2">Carbohydrate degradation; glycolysis; D-glyceraldehyde 3-phosphate and glycerone phosphate from D-glucose: step 4/4.</text>
</comment>
<dbReference type="PANTHER" id="PTHR11627">
    <property type="entry name" value="FRUCTOSE-BISPHOSPHATE ALDOLASE"/>
    <property type="match status" value="1"/>
</dbReference>
<protein>
    <recommendedName>
        <fullName evidence="8">Probable fructose-bisphosphate aldolase class 1</fullName>
        <ecNumber evidence="4">4.1.2.13</ecNumber>
    </recommendedName>
    <alternativeName>
        <fullName evidence="7">Fructose-bisphosphate aldolase class I</fullName>
    </alternativeName>
</protein>
<organism evidence="9 10">
    <name type="scientific">Sediminicurvatus halobius</name>
    <dbReference type="NCBI Taxonomy" id="2182432"/>
    <lineage>
        <taxon>Bacteria</taxon>
        <taxon>Pseudomonadati</taxon>
        <taxon>Pseudomonadota</taxon>
        <taxon>Gammaproteobacteria</taxon>
        <taxon>Chromatiales</taxon>
        <taxon>Ectothiorhodospiraceae</taxon>
        <taxon>Sediminicurvatus</taxon>
    </lineage>
</organism>
<dbReference type="FunFam" id="3.20.20.70:FF:000140">
    <property type="entry name" value="Fructose-bisphosphate aldolase"/>
    <property type="match status" value="1"/>
</dbReference>
<evidence type="ECO:0000256" key="4">
    <source>
        <dbReference type="ARBA" id="ARBA00013068"/>
    </source>
</evidence>
<dbReference type="AlphaFoldDB" id="A0A2U2N8V8"/>
<name>A0A2U2N8V8_9GAMM</name>
<evidence type="ECO:0000313" key="10">
    <source>
        <dbReference type="Proteomes" id="UP000245474"/>
    </source>
</evidence>
<comment type="catalytic activity">
    <reaction evidence="1">
        <text>beta-D-fructose 1,6-bisphosphate = D-glyceraldehyde 3-phosphate + dihydroxyacetone phosphate</text>
        <dbReference type="Rhea" id="RHEA:14729"/>
        <dbReference type="ChEBI" id="CHEBI:32966"/>
        <dbReference type="ChEBI" id="CHEBI:57642"/>
        <dbReference type="ChEBI" id="CHEBI:59776"/>
        <dbReference type="EC" id="4.1.2.13"/>
    </reaction>
</comment>
<keyword evidence="5" id="KW-0324">Glycolysis</keyword>
<evidence type="ECO:0000313" key="9">
    <source>
        <dbReference type="EMBL" id="PWG65527.1"/>
    </source>
</evidence>
<dbReference type="EC" id="4.1.2.13" evidence="4"/>
<dbReference type="NCBIfam" id="NF033379">
    <property type="entry name" value="FrucBisAld_I"/>
    <property type="match status" value="1"/>
</dbReference>
<accession>A0A2U2N8V8</accession>
<dbReference type="UniPathway" id="UPA00109">
    <property type="reaction ID" value="UER00183"/>
</dbReference>
<sequence>MNLTDEMKATIEQLTAAGRGILAADESHPTIKKRLEAFGIESTEENRRAYRSLLVTTPGIGDYVSGIIFFEETLGQKTDSGQGIPEACAAAGIVPGIKVDKGLTELPDTGGEKVTQGLDGLGERLDGYKAQGARFTKWRSVFNIEAHKPGELAIAANAEVLARYAAIVQSRGMVPIVEPEVLMDGDHDIQRCAEVTEAVQTAVFTALRRHGVALEGMVLKPNMVVPGKSLPRPEPAVVADHTLRVLRRTVPAAVPSINFLSGGQTPQEATANLDAINRAAGPKPWVLSFSYSRALQEPVQQAWLGRAENVEAAQKAFLARARLNAAARDGRYEPAMEGEAA</sequence>
<dbReference type="GO" id="GO:0006096">
    <property type="term" value="P:glycolytic process"/>
    <property type="evidence" value="ECO:0007669"/>
    <property type="project" value="UniProtKB-UniPathway"/>
</dbReference>
<keyword evidence="6" id="KW-0456">Lyase</keyword>
<dbReference type="SUPFAM" id="SSF51569">
    <property type="entry name" value="Aldolase"/>
    <property type="match status" value="1"/>
</dbReference>
<evidence type="ECO:0000256" key="3">
    <source>
        <dbReference type="ARBA" id="ARBA00010387"/>
    </source>
</evidence>
<keyword evidence="10" id="KW-1185">Reference proteome</keyword>
<comment type="similarity">
    <text evidence="3">Belongs to the class I fructose-bisphosphate aldolase family.</text>
</comment>
<dbReference type="Pfam" id="PF00274">
    <property type="entry name" value="Glycolytic"/>
    <property type="match status" value="1"/>
</dbReference>
<evidence type="ECO:0000256" key="8">
    <source>
        <dbReference type="ARBA" id="ARBA00072515"/>
    </source>
</evidence>
<proteinExistence type="inferred from homology"/>
<dbReference type="Gene3D" id="3.20.20.70">
    <property type="entry name" value="Aldolase class I"/>
    <property type="match status" value="1"/>
</dbReference>
<evidence type="ECO:0000256" key="5">
    <source>
        <dbReference type="ARBA" id="ARBA00023152"/>
    </source>
</evidence>
<evidence type="ECO:0000256" key="1">
    <source>
        <dbReference type="ARBA" id="ARBA00000441"/>
    </source>
</evidence>
<evidence type="ECO:0000256" key="6">
    <source>
        <dbReference type="ARBA" id="ARBA00023239"/>
    </source>
</evidence>
<dbReference type="Proteomes" id="UP000245474">
    <property type="component" value="Unassembled WGS sequence"/>
</dbReference>
<dbReference type="EMBL" id="QFFI01000002">
    <property type="protein sequence ID" value="PWG65527.1"/>
    <property type="molecule type" value="Genomic_DNA"/>
</dbReference>
<gene>
    <name evidence="9" type="ORF">DEM34_01960</name>
</gene>
<reference evidence="9 10" key="1">
    <citation type="submission" date="2018-05" db="EMBL/GenBank/DDBJ databases">
        <title>Spiribacter halobius sp. nov., a moderately halophilic bacterium isolated from marine solar saltern.</title>
        <authorList>
            <person name="Zheng W.-S."/>
            <person name="Lu D.-C."/>
            <person name="Du Z.-J."/>
        </authorList>
    </citation>
    <scope>NUCLEOTIDE SEQUENCE [LARGE SCALE GENOMIC DNA]</scope>
    <source>
        <strain evidence="9 10">E85</strain>
    </source>
</reference>